<name>A0A1Y6BI95_9PROT</name>
<evidence type="ECO:0000313" key="3">
    <source>
        <dbReference type="Proteomes" id="UP000192917"/>
    </source>
</evidence>
<dbReference type="EMBL" id="FWZX01000005">
    <property type="protein sequence ID" value="SMF12712.1"/>
    <property type="molecule type" value="Genomic_DNA"/>
</dbReference>
<protein>
    <recommendedName>
        <fullName evidence="4">Flp pilus assembly protein TadG</fullName>
    </recommendedName>
</protein>
<organism evidence="2 3">
    <name type="scientific">Tistlia consotensis USBA 355</name>
    <dbReference type="NCBI Taxonomy" id="560819"/>
    <lineage>
        <taxon>Bacteria</taxon>
        <taxon>Pseudomonadati</taxon>
        <taxon>Pseudomonadota</taxon>
        <taxon>Alphaproteobacteria</taxon>
        <taxon>Rhodospirillales</taxon>
        <taxon>Rhodovibrionaceae</taxon>
        <taxon>Tistlia</taxon>
    </lineage>
</organism>
<dbReference type="AlphaFoldDB" id="A0A1Y6BI95"/>
<keyword evidence="1" id="KW-1133">Transmembrane helix</keyword>
<dbReference type="RefSeq" id="WP_085122121.1">
    <property type="nucleotide sequence ID" value="NZ_FWZX01000005.1"/>
</dbReference>
<proteinExistence type="predicted"/>
<feature type="transmembrane region" description="Helical" evidence="1">
    <location>
        <begin position="28"/>
        <end position="50"/>
    </location>
</feature>
<gene>
    <name evidence="2" type="ORF">SAMN05428998_105106</name>
</gene>
<keyword evidence="1" id="KW-0812">Transmembrane</keyword>
<reference evidence="2 3" key="1">
    <citation type="submission" date="2017-04" db="EMBL/GenBank/DDBJ databases">
        <authorList>
            <person name="Afonso C.L."/>
            <person name="Miller P.J."/>
            <person name="Scott M.A."/>
            <person name="Spackman E."/>
            <person name="Goraichik I."/>
            <person name="Dimitrov K.M."/>
            <person name="Suarez D.L."/>
            <person name="Swayne D.E."/>
        </authorList>
    </citation>
    <scope>NUCLEOTIDE SEQUENCE [LARGE SCALE GENOMIC DNA]</scope>
    <source>
        <strain evidence="2 3">USBA 355</strain>
    </source>
</reference>
<evidence type="ECO:0000313" key="2">
    <source>
        <dbReference type="EMBL" id="SMF12712.1"/>
    </source>
</evidence>
<dbReference type="Proteomes" id="UP000192917">
    <property type="component" value="Unassembled WGS sequence"/>
</dbReference>
<evidence type="ECO:0008006" key="4">
    <source>
        <dbReference type="Google" id="ProtNLM"/>
    </source>
</evidence>
<sequence length="184" mass="19955">MTGVASAGRPDRADSFWRDRRGNVLIEAAFGLVLLVGLLTSGVEIARYVLLQQKLDRVAMTIGDLVSRSDQPSDAEIADIFAAVPNLVEPFDFATDGRVVVSAVRREDGGTAQVVWQRLNSAGIDASSEIGTVGAAATLPDGLTPETNDSLYIAEVFYDFQPLFGLDLVSAHRLYHRSVYRARK</sequence>
<accession>A0A1Y6BI95</accession>
<evidence type="ECO:0000256" key="1">
    <source>
        <dbReference type="SAM" id="Phobius"/>
    </source>
</evidence>
<dbReference type="STRING" id="560819.SAMN05428998_105106"/>
<keyword evidence="1" id="KW-0472">Membrane</keyword>
<keyword evidence="3" id="KW-1185">Reference proteome</keyword>